<evidence type="ECO:0000313" key="3">
    <source>
        <dbReference type="Proteomes" id="UP000198847"/>
    </source>
</evidence>
<dbReference type="STRING" id="112903.SAMN04490178_110102"/>
<proteinExistence type="predicted"/>
<dbReference type="GO" id="GO:0050661">
    <property type="term" value="F:NADP binding"/>
    <property type="evidence" value="ECO:0007669"/>
    <property type="project" value="InterPro"/>
</dbReference>
<dbReference type="Gene3D" id="3.40.50.720">
    <property type="entry name" value="NAD(P)-binding Rossmann-like Domain"/>
    <property type="match status" value="1"/>
</dbReference>
<organism evidence="2 3">
    <name type="scientific">Propionispora vibrioides</name>
    <dbReference type="NCBI Taxonomy" id="112903"/>
    <lineage>
        <taxon>Bacteria</taxon>
        <taxon>Bacillati</taxon>
        <taxon>Bacillota</taxon>
        <taxon>Negativicutes</taxon>
        <taxon>Selenomonadales</taxon>
        <taxon>Sporomusaceae</taxon>
        <taxon>Propionispora</taxon>
    </lineage>
</organism>
<dbReference type="Proteomes" id="UP000198847">
    <property type="component" value="Unassembled WGS sequence"/>
</dbReference>
<dbReference type="InterPro" id="IPR036291">
    <property type="entry name" value="NAD(P)-bd_dom_sf"/>
</dbReference>
<evidence type="ECO:0000259" key="1">
    <source>
        <dbReference type="Pfam" id="PF03446"/>
    </source>
</evidence>
<evidence type="ECO:0000313" key="2">
    <source>
        <dbReference type="EMBL" id="SEP11049.1"/>
    </source>
</evidence>
<dbReference type="InterPro" id="IPR006115">
    <property type="entry name" value="6PGDH_NADP-bd"/>
</dbReference>
<protein>
    <submittedName>
        <fullName evidence="2">NAD binding domain of 6-phosphogluconate dehydrogenase</fullName>
    </submittedName>
</protein>
<name>A0A1H8V6Q2_9FIRM</name>
<dbReference type="AlphaFoldDB" id="A0A1H8V6Q2"/>
<reference evidence="2 3" key="1">
    <citation type="submission" date="2016-10" db="EMBL/GenBank/DDBJ databases">
        <authorList>
            <person name="de Groot N.N."/>
        </authorList>
    </citation>
    <scope>NUCLEOTIDE SEQUENCE [LARGE SCALE GENOMIC DNA]</scope>
    <source>
        <strain evidence="2 3">DSM 13305</strain>
    </source>
</reference>
<sequence>MRIGIVGVGRMGRALASRLSQQGGYSLCLFDKNAGRRQALAAKLCAEAVSSLADMEALPLVILAVPDGEVLECIKVFGRMKLPPVVINIATNITRESLLQATEPNLTAVNVKFIGHAGELALGQRPVIIVDKSSGSMATVIRAVFQTVGDVVIGDSDLVGVINRIAAEEVLIAGVRIENRLRQAVISDPAMIRSAIRQVAAGTLKAFADKDLGPFAQEIVGAVRERINRT</sequence>
<accession>A0A1H8V6Q2</accession>
<keyword evidence="3" id="KW-1185">Reference proteome</keyword>
<dbReference type="RefSeq" id="WP_177173541.1">
    <property type="nucleotide sequence ID" value="NZ_FODY01000010.1"/>
</dbReference>
<dbReference type="SUPFAM" id="SSF51735">
    <property type="entry name" value="NAD(P)-binding Rossmann-fold domains"/>
    <property type="match status" value="1"/>
</dbReference>
<dbReference type="Pfam" id="PF03446">
    <property type="entry name" value="NAD_binding_2"/>
    <property type="match status" value="1"/>
</dbReference>
<dbReference type="EMBL" id="FODY01000010">
    <property type="protein sequence ID" value="SEP11049.1"/>
    <property type="molecule type" value="Genomic_DNA"/>
</dbReference>
<gene>
    <name evidence="2" type="ORF">SAMN04490178_110102</name>
</gene>
<feature type="domain" description="6-phosphogluconate dehydrogenase NADP-binding" evidence="1">
    <location>
        <begin position="2"/>
        <end position="72"/>
    </location>
</feature>